<comment type="catalytic activity">
    <reaction evidence="8">
        <text>L-seryl-[protein] + ATP = O-phospho-L-seryl-[protein] + ADP + H(+)</text>
        <dbReference type="Rhea" id="RHEA:17989"/>
        <dbReference type="Rhea" id="RHEA-COMP:9863"/>
        <dbReference type="Rhea" id="RHEA-COMP:11604"/>
        <dbReference type="ChEBI" id="CHEBI:15378"/>
        <dbReference type="ChEBI" id="CHEBI:29999"/>
        <dbReference type="ChEBI" id="CHEBI:30616"/>
        <dbReference type="ChEBI" id="CHEBI:83421"/>
        <dbReference type="ChEBI" id="CHEBI:456216"/>
        <dbReference type="EC" id="2.7.11.1"/>
    </reaction>
</comment>
<dbReference type="InterPro" id="IPR051138">
    <property type="entry name" value="PIM_Ser/Thr_kinase"/>
</dbReference>
<dbReference type="GO" id="GO:0007346">
    <property type="term" value="P:regulation of mitotic cell cycle"/>
    <property type="evidence" value="ECO:0007669"/>
    <property type="project" value="TreeGrafter"/>
</dbReference>
<feature type="compositionally biased region" description="Basic and acidic residues" evidence="10">
    <location>
        <begin position="33"/>
        <end position="43"/>
    </location>
</feature>
<dbReference type="AlphaFoldDB" id="A0A7J6C4Y4"/>
<sequence>MGQRLSRREKVEEGGAECVHEVNPRTPVSPTDNKAEVHPRPHETPAGIGEGGGGRKRKRKRGGSGGLPPFSVVCLPPNPPELRWSSVRWTRTLTPDHPEDQTSLQDIVCTVEDNDHQEPPSSSEVYTSAEDNEPQDQDSPVNPLAGASASHLLRQLDCNEITMIEDHIYWKYAIGKKMEVGGFSSVFEGTPCKDGFLVAGKFVSKTENVRYISLPDYPRPVPLEVALTVKANQGPNSCHIIELLDWQDHLDQYIMVLERPSPCVNMHLFWQNHGDLFSEGLARHFMWQHKTAEVERDSVEETQSTTPGKKGNLTGSARKLKDDAADWHNLIMKWERLNEEGSTIATKIVNLGLSKKSDIEPDVVMEGGRLAAGDFSQNLKRSNQELEEECVKLQDVVDKMANILLKMEKMVHAECGICELEAFQCGERGRAAPLFHTWSTQQFVEASSKLYESYKQELALKKTILQELAHTANADLSMVYLSSWLYQPYIEDSGKLLLESLLLETGHRPL</sequence>
<evidence type="ECO:0000313" key="11">
    <source>
        <dbReference type="EMBL" id="KAF4102337.1"/>
    </source>
</evidence>
<dbReference type="InterPro" id="IPR023250">
    <property type="entry name" value="Cyclin-dep_Kinase_2_interact"/>
</dbReference>
<dbReference type="EC" id="2.7.11.1" evidence="1"/>
<keyword evidence="5" id="KW-0418">Kinase</keyword>
<evidence type="ECO:0000256" key="9">
    <source>
        <dbReference type="SAM" id="Coils"/>
    </source>
</evidence>
<dbReference type="PRINTS" id="PR02040">
    <property type="entry name" value="CDK2IP"/>
</dbReference>
<feature type="coiled-coil region" evidence="9">
    <location>
        <begin position="376"/>
        <end position="403"/>
    </location>
</feature>
<dbReference type="PANTHER" id="PTHR22984">
    <property type="entry name" value="SERINE/THREONINE-PROTEIN KINASE PIM"/>
    <property type="match status" value="1"/>
</dbReference>
<dbReference type="GO" id="GO:0005737">
    <property type="term" value="C:cytoplasm"/>
    <property type="evidence" value="ECO:0007669"/>
    <property type="project" value="TreeGrafter"/>
</dbReference>
<dbReference type="PANTHER" id="PTHR22984:SF11">
    <property type="entry name" value="AURORA KINASE-RELATED"/>
    <property type="match status" value="1"/>
</dbReference>
<evidence type="ECO:0000256" key="6">
    <source>
        <dbReference type="ARBA" id="ARBA00022840"/>
    </source>
</evidence>
<evidence type="ECO:0000313" key="12">
    <source>
        <dbReference type="Proteomes" id="UP000579812"/>
    </source>
</evidence>
<evidence type="ECO:0000256" key="1">
    <source>
        <dbReference type="ARBA" id="ARBA00012513"/>
    </source>
</evidence>
<evidence type="ECO:0000256" key="3">
    <source>
        <dbReference type="ARBA" id="ARBA00022679"/>
    </source>
</evidence>
<keyword evidence="3" id="KW-0808">Transferase</keyword>
<name>A0A7J6C4Y4_9TELE</name>
<feature type="region of interest" description="Disordered" evidence="10">
    <location>
        <begin position="113"/>
        <end position="145"/>
    </location>
</feature>
<keyword evidence="2" id="KW-0723">Serine/threonine-protein kinase</keyword>
<feature type="region of interest" description="Disordered" evidence="10">
    <location>
        <begin position="295"/>
        <end position="316"/>
    </location>
</feature>
<dbReference type="GO" id="GO:0005524">
    <property type="term" value="F:ATP binding"/>
    <property type="evidence" value="ECO:0007669"/>
    <property type="project" value="UniProtKB-KW"/>
</dbReference>
<dbReference type="InterPro" id="IPR011009">
    <property type="entry name" value="Kinase-like_dom_sf"/>
</dbReference>
<comment type="catalytic activity">
    <reaction evidence="7">
        <text>L-threonyl-[protein] + ATP = O-phospho-L-threonyl-[protein] + ADP + H(+)</text>
        <dbReference type="Rhea" id="RHEA:46608"/>
        <dbReference type="Rhea" id="RHEA-COMP:11060"/>
        <dbReference type="Rhea" id="RHEA-COMP:11605"/>
        <dbReference type="ChEBI" id="CHEBI:15378"/>
        <dbReference type="ChEBI" id="CHEBI:30013"/>
        <dbReference type="ChEBI" id="CHEBI:30616"/>
        <dbReference type="ChEBI" id="CHEBI:61977"/>
        <dbReference type="ChEBI" id="CHEBI:456216"/>
        <dbReference type="EC" id="2.7.11.1"/>
    </reaction>
</comment>
<keyword evidence="12" id="KW-1185">Reference proteome</keyword>
<dbReference type="SUPFAM" id="SSF56112">
    <property type="entry name" value="Protein kinase-like (PK-like)"/>
    <property type="match status" value="1"/>
</dbReference>
<dbReference type="FunFam" id="3.30.200.20:FF:000246">
    <property type="entry name" value="Pim proto-oncogene, serine/threonine kinase,-related 152"/>
    <property type="match status" value="1"/>
</dbReference>
<evidence type="ECO:0000256" key="10">
    <source>
        <dbReference type="SAM" id="MobiDB-lite"/>
    </source>
</evidence>
<dbReference type="GO" id="GO:0043066">
    <property type="term" value="P:negative regulation of apoptotic process"/>
    <property type="evidence" value="ECO:0007669"/>
    <property type="project" value="TreeGrafter"/>
</dbReference>
<keyword evidence="9" id="KW-0175">Coiled coil</keyword>
<evidence type="ECO:0000256" key="5">
    <source>
        <dbReference type="ARBA" id="ARBA00022777"/>
    </source>
</evidence>
<evidence type="ECO:0000256" key="8">
    <source>
        <dbReference type="ARBA" id="ARBA00048679"/>
    </source>
</evidence>
<protein>
    <recommendedName>
        <fullName evidence="1">non-specific serine/threonine protein kinase</fullName>
        <ecNumber evidence="1">2.7.11.1</ecNumber>
    </recommendedName>
</protein>
<keyword evidence="6" id="KW-0067">ATP-binding</keyword>
<feature type="compositionally biased region" description="Basic and acidic residues" evidence="10">
    <location>
        <begin position="1"/>
        <end position="23"/>
    </location>
</feature>
<reference evidence="11 12" key="1">
    <citation type="submission" date="2020-04" db="EMBL/GenBank/DDBJ databases">
        <title>Chromosome-level genome assembly of a cyprinid fish Onychostoma macrolepis by integration of Nanopore Sequencing, Bionano and Hi-C technology.</title>
        <authorList>
            <person name="Wang D."/>
        </authorList>
    </citation>
    <scope>NUCLEOTIDE SEQUENCE [LARGE SCALE GENOMIC DNA]</scope>
    <source>
        <strain evidence="11">SWU-2019</strain>
        <tissue evidence="11">Muscle</tissue>
    </source>
</reference>
<evidence type="ECO:0000256" key="7">
    <source>
        <dbReference type="ARBA" id="ARBA00047899"/>
    </source>
</evidence>
<feature type="region of interest" description="Disordered" evidence="10">
    <location>
        <begin position="1"/>
        <end position="77"/>
    </location>
</feature>
<comment type="caution">
    <text evidence="11">The sequence shown here is derived from an EMBL/GenBank/DDBJ whole genome shotgun (WGS) entry which is preliminary data.</text>
</comment>
<keyword evidence="4" id="KW-0547">Nucleotide-binding</keyword>
<dbReference type="EMBL" id="JAAMOB010000017">
    <property type="protein sequence ID" value="KAF4102337.1"/>
    <property type="molecule type" value="Genomic_DNA"/>
</dbReference>
<accession>A0A7J6C4Y4</accession>
<evidence type="ECO:0000256" key="2">
    <source>
        <dbReference type="ARBA" id="ARBA00022527"/>
    </source>
</evidence>
<evidence type="ECO:0000256" key="4">
    <source>
        <dbReference type="ARBA" id="ARBA00022741"/>
    </source>
</evidence>
<organism evidence="11 12">
    <name type="scientific">Onychostoma macrolepis</name>
    <dbReference type="NCBI Taxonomy" id="369639"/>
    <lineage>
        <taxon>Eukaryota</taxon>
        <taxon>Metazoa</taxon>
        <taxon>Chordata</taxon>
        <taxon>Craniata</taxon>
        <taxon>Vertebrata</taxon>
        <taxon>Euteleostomi</taxon>
        <taxon>Actinopterygii</taxon>
        <taxon>Neopterygii</taxon>
        <taxon>Teleostei</taxon>
        <taxon>Ostariophysi</taxon>
        <taxon>Cypriniformes</taxon>
        <taxon>Cyprinidae</taxon>
        <taxon>Acrossocheilinae</taxon>
        <taxon>Onychostoma</taxon>
    </lineage>
</organism>
<dbReference type="Gene3D" id="3.30.200.20">
    <property type="entry name" value="Phosphorylase Kinase, domain 1"/>
    <property type="match status" value="1"/>
</dbReference>
<dbReference type="GO" id="GO:0004674">
    <property type="term" value="F:protein serine/threonine kinase activity"/>
    <property type="evidence" value="ECO:0007669"/>
    <property type="project" value="UniProtKB-KW"/>
</dbReference>
<proteinExistence type="predicted"/>
<gene>
    <name evidence="11" type="ORF">G5714_017137</name>
</gene>
<dbReference type="Proteomes" id="UP000579812">
    <property type="component" value="Unassembled WGS sequence"/>
</dbReference>